<protein>
    <recommendedName>
        <fullName evidence="4">DUF1571 domain-containing protein</fullName>
    </recommendedName>
</protein>
<dbReference type="EMBL" id="BAABRI010000015">
    <property type="protein sequence ID" value="GAA5483537.1"/>
    <property type="molecule type" value="Genomic_DNA"/>
</dbReference>
<comment type="caution">
    <text evidence="2">The sequence shown here is derived from an EMBL/GenBank/DDBJ whole genome shotgun (WGS) entry which is preliminary data.</text>
</comment>
<accession>A0ABP9UQ14</accession>
<feature type="chain" id="PRO_5046571582" description="DUF1571 domain-containing protein" evidence="1">
    <location>
        <begin position="22"/>
        <end position="297"/>
    </location>
</feature>
<evidence type="ECO:0000256" key="1">
    <source>
        <dbReference type="SAM" id="SignalP"/>
    </source>
</evidence>
<organism evidence="2 3">
    <name type="scientific">Haloferula sargassicola</name>
    <dbReference type="NCBI Taxonomy" id="490096"/>
    <lineage>
        <taxon>Bacteria</taxon>
        <taxon>Pseudomonadati</taxon>
        <taxon>Verrucomicrobiota</taxon>
        <taxon>Verrucomicrobiia</taxon>
        <taxon>Verrucomicrobiales</taxon>
        <taxon>Verrucomicrobiaceae</taxon>
        <taxon>Haloferula</taxon>
    </lineage>
</organism>
<sequence>MKRCKSIALACLLGLAAPLLAQTEDPQLGAKLTQTYNLWRNAFVKQDARTWQALTAPHRQMEVKNRIVSEKRPFPAAVFQVPVPPPTLEGLKLVHLSQVGATAKGVWFGPVNFGIDGKPTDNLLALAFIHSGGRWLYDRADFVNLAELPAVRKELQSGDYGYLDEVPEARASGQVPVTPMAVNSAKYIAKVYAFCPGREINVQINRISRHRFANTKEAEIILGGAVDGRNEIAYTVKPMEGSTGKEAFALRVYLMSEIEGTKPIMAFERIAQEGEPVKGFESTQFTLDPATAKKLVP</sequence>
<keyword evidence="3" id="KW-1185">Reference proteome</keyword>
<reference evidence="2 3" key="1">
    <citation type="submission" date="2024-02" db="EMBL/GenBank/DDBJ databases">
        <title>Haloferula sargassicola NBRC 104335.</title>
        <authorList>
            <person name="Ichikawa N."/>
            <person name="Katano-Makiyama Y."/>
            <person name="Hidaka K."/>
        </authorList>
    </citation>
    <scope>NUCLEOTIDE SEQUENCE [LARGE SCALE GENOMIC DNA]</scope>
    <source>
        <strain evidence="2 3">NBRC 104335</strain>
    </source>
</reference>
<feature type="signal peptide" evidence="1">
    <location>
        <begin position="1"/>
        <end position="21"/>
    </location>
</feature>
<evidence type="ECO:0000313" key="3">
    <source>
        <dbReference type="Proteomes" id="UP001476282"/>
    </source>
</evidence>
<name>A0ABP9UQ14_9BACT</name>
<dbReference type="RefSeq" id="WP_353567648.1">
    <property type="nucleotide sequence ID" value="NZ_BAABRI010000015.1"/>
</dbReference>
<dbReference type="Proteomes" id="UP001476282">
    <property type="component" value="Unassembled WGS sequence"/>
</dbReference>
<evidence type="ECO:0000313" key="2">
    <source>
        <dbReference type="EMBL" id="GAA5483537.1"/>
    </source>
</evidence>
<gene>
    <name evidence="2" type="ORF">Hsar01_02771</name>
</gene>
<proteinExistence type="predicted"/>
<evidence type="ECO:0008006" key="4">
    <source>
        <dbReference type="Google" id="ProtNLM"/>
    </source>
</evidence>
<keyword evidence="1" id="KW-0732">Signal</keyword>